<dbReference type="Pfam" id="PF13579">
    <property type="entry name" value="Glyco_trans_4_4"/>
    <property type="match status" value="1"/>
</dbReference>
<dbReference type="KEGG" id="ace:Acel_1920"/>
<dbReference type="eggNOG" id="COG0438">
    <property type="taxonomic scope" value="Bacteria"/>
</dbReference>
<organism evidence="4 5">
    <name type="scientific">Acidothermus cellulolyticus (strain ATCC 43068 / DSM 8971 / 11B)</name>
    <dbReference type="NCBI Taxonomy" id="351607"/>
    <lineage>
        <taxon>Bacteria</taxon>
        <taxon>Bacillati</taxon>
        <taxon>Actinomycetota</taxon>
        <taxon>Actinomycetes</taxon>
        <taxon>Acidothermales</taxon>
        <taxon>Acidothermaceae</taxon>
        <taxon>Acidothermus</taxon>
    </lineage>
</organism>
<dbReference type="Gene3D" id="3.40.50.2000">
    <property type="entry name" value="Glycogen Phosphorylase B"/>
    <property type="match status" value="2"/>
</dbReference>
<reference evidence="4 5" key="1">
    <citation type="journal article" date="2009" name="Genome Res.">
        <title>Complete genome of the cellulolytic thermophile Acidothermus cellulolyticus 11B provides insights into its ecophysiological and evolutionary adaptations.</title>
        <authorList>
            <person name="Barabote R.D."/>
            <person name="Xie G."/>
            <person name="Leu D.H."/>
            <person name="Normand P."/>
            <person name="Necsulea A."/>
            <person name="Daubin V."/>
            <person name="Medigue C."/>
            <person name="Adney W.S."/>
            <person name="Xu X.C."/>
            <person name="Lapidus A."/>
            <person name="Parales R.E."/>
            <person name="Detter C."/>
            <person name="Pujic P."/>
            <person name="Bruce D."/>
            <person name="Lavire C."/>
            <person name="Challacombe J.F."/>
            <person name="Brettin T.S."/>
            <person name="Berry A.M."/>
        </authorList>
    </citation>
    <scope>NUCLEOTIDE SEQUENCE [LARGE SCALE GENOMIC DNA]</scope>
    <source>
        <strain evidence="5">ATCC 43068 / DSM 8971 / 11B</strain>
    </source>
</reference>
<sequence length="481" mass="53801">MTGARQIVPLDTTAKRVLIVVQNLPVPLDRRVWLECRALYDAGFDVSVICPKGPGDPSYAVLDGVHLFKYQPAPPARGFLGFAWEFFYSWLRTAMLSIRVQRRVGFDVLQACNPPDTYWLLAKLWKLATGGRITFVYDQHDLNPEVFLSRFGTPRGIIKRAQYAMLCWLERRTYATADHVIATNESYRQAALTRGNRRADEVTVVRSGPDTARMRPIEGRPELRRGRRYLACYLGIMGPQDGVDVALRALAHYVYEMGRSDLHLALLGFGDCFDELRSLADELKLNDYVTFTGRADARMISEYLSSADIGISPDPLNPLNDVSTMNKTMEYMAFALPVVAFDLKETRVSAGDAAVYVTPGDVAGFAKTIAMLLDDEESRVRMALAARARAAAVLDWEPQRRAYVGVFTRLIGTPLPRKKELSWPAVDRRRAVKPGPLVDSFGNRLVDLRGHHELALYVPLRKLPEDSPAPSAGEADVDAHE</sequence>
<dbReference type="InterPro" id="IPR028098">
    <property type="entry name" value="Glyco_trans_4-like_N"/>
</dbReference>
<dbReference type="Proteomes" id="UP000008221">
    <property type="component" value="Chromosome"/>
</dbReference>
<feature type="domain" description="Glycosyltransferase subfamily 4-like N-terminal" evidence="3">
    <location>
        <begin position="31"/>
        <end position="206"/>
    </location>
</feature>
<dbReference type="PANTHER" id="PTHR12526">
    <property type="entry name" value="GLYCOSYLTRANSFERASE"/>
    <property type="match status" value="1"/>
</dbReference>
<gene>
    <name evidence="4" type="ordered locus">Acel_1920</name>
</gene>
<dbReference type="HOGENOM" id="CLU_009583_36_2_11"/>
<dbReference type="SUPFAM" id="SSF53756">
    <property type="entry name" value="UDP-Glycosyltransferase/glycogen phosphorylase"/>
    <property type="match status" value="1"/>
</dbReference>
<keyword evidence="5" id="KW-1185">Reference proteome</keyword>
<keyword evidence="2 4" id="KW-0808">Transferase</keyword>
<evidence type="ECO:0000313" key="5">
    <source>
        <dbReference type="Proteomes" id="UP000008221"/>
    </source>
</evidence>
<dbReference type="OrthoDB" id="509705at2"/>
<dbReference type="RefSeq" id="WP_011720755.1">
    <property type="nucleotide sequence ID" value="NC_008578.1"/>
</dbReference>
<dbReference type="GO" id="GO:0016757">
    <property type="term" value="F:glycosyltransferase activity"/>
    <property type="evidence" value="ECO:0007669"/>
    <property type="project" value="UniProtKB-KW"/>
</dbReference>
<dbReference type="PANTHER" id="PTHR12526:SF624">
    <property type="entry name" value="BLR6297 PROTEIN"/>
    <property type="match status" value="1"/>
</dbReference>
<dbReference type="AlphaFoldDB" id="A0LW82"/>
<evidence type="ECO:0000256" key="1">
    <source>
        <dbReference type="ARBA" id="ARBA00022676"/>
    </source>
</evidence>
<evidence type="ECO:0000256" key="2">
    <source>
        <dbReference type="ARBA" id="ARBA00022679"/>
    </source>
</evidence>
<name>A0LW82_ACIC1</name>
<dbReference type="Pfam" id="PF13692">
    <property type="entry name" value="Glyco_trans_1_4"/>
    <property type="match status" value="1"/>
</dbReference>
<proteinExistence type="predicted"/>
<keyword evidence="1" id="KW-0328">Glycosyltransferase</keyword>
<evidence type="ECO:0000313" key="4">
    <source>
        <dbReference type="EMBL" id="ABK53692.1"/>
    </source>
</evidence>
<dbReference type="CAZy" id="GT4">
    <property type="family name" value="Glycosyltransferase Family 4"/>
</dbReference>
<dbReference type="InParanoid" id="A0LW82"/>
<accession>A0LW82</accession>
<dbReference type="EMBL" id="CP000481">
    <property type="protein sequence ID" value="ABK53692.1"/>
    <property type="molecule type" value="Genomic_DNA"/>
</dbReference>
<evidence type="ECO:0000259" key="3">
    <source>
        <dbReference type="Pfam" id="PF13579"/>
    </source>
</evidence>
<dbReference type="CDD" id="cd03794">
    <property type="entry name" value="GT4_WbuB-like"/>
    <property type="match status" value="1"/>
</dbReference>
<dbReference type="STRING" id="351607.Acel_1920"/>
<protein>
    <submittedName>
        <fullName evidence="4">Glycosyl transferase, group 1</fullName>
    </submittedName>
</protein>